<protein>
    <submittedName>
        <fullName evidence="1">Uncharacterized protein</fullName>
    </submittedName>
</protein>
<name>A0ABQ2GV27_9PSED</name>
<keyword evidence="2" id="KW-1185">Reference proteome</keyword>
<reference evidence="2" key="1">
    <citation type="journal article" date="2019" name="Int. J. Syst. Evol. Microbiol.">
        <title>The Global Catalogue of Microorganisms (GCM) 10K type strain sequencing project: providing services to taxonomists for standard genome sequencing and annotation.</title>
        <authorList>
            <consortium name="The Broad Institute Genomics Platform"/>
            <consortium name="The Broad Institute Genome Sequencing Center for Infectious Disease"/>
            <person name="Wu L."/>
            <person name="Ma J."/>
        </authorList>
    </citation>
    <scope>NUCLEOTIDE SEQUENCE [LARGE SCALE GENOMIC DNA]</scope>
    <source>
        <strain evidence="2">JCM 13501</strain>
    </source>
</reference>
<proteinExistence type="predicted"/>
<evidence type="ECO:0000313" key="2">
    <source>
        <dbReference type="Proteomes" id="UP000616499"/>
    </source>
</evidence>
<organism evidence="1 2">
    <name type="scientific">Pseudomonas asuensis</name>
    <dbReference type="NCBI Taxonomy" id="1825787"/>
    <lineage>
        <taxon>Bacteria</taxon>
        <taxon>Pseudomonadati</taxon>
        <taxon>Pseudomonadota</taxon>
        <taxon>Gammaproteobacteria</taxon>
        <taxon>Pseudomonadales</taxon>
        <taxon>Pseudomonadaceae</taxon>
        <taxon>Pseudomonas</taxon>
    </lineage>
</organism>
<comment type="caution">
    <text evidence="1">The sequence shown here is derived from an EMBL/GenBank/DDBJ whole genome shotgun (WGS) entry which is preliminary data.</text>
</comment>
<dbReference type="EMBL" id="BMNW01000005">
    <property type="protein sequence ID" value="GGM13401.1"/>
    <property type="molecule type" value="Genomic_DNA"/>
</dbReference>
<gene>
    <name evidence="1" type="ORF">GCM10009425_25530</name>
</gene>
<evidence type="ECO:0000313" key="1">
    <source>
        <dbReference type="EMBL" id="GGM13401.1"/>
    </source>
</evidence>
<accession>A0ABQ2GV27</accession>
<sequence>MNKPIKLDANDLMTADACASFMARKVLPDQSSDVHLCPLAEGSPPWHWRLRPAYTLKARGQAHIPA</sequence>
<dbReference type="Proteomes" id="UP000616499">
    <property type="component" value="Unassembled WGS sequence"/>
</dbReference>